<feature type="coiled-coil region" evidence="7">
    <location>
        <begin position="109"/>
        <end position="143"/>
    </location>
</feature>
<protein>
    <recommendedName>
        <fullName evidence="10">50S ribosomal protein YmL27</fullName>
    </recommendedName>
</protein>
<evidence type="ECO:0000256" key="4">
    <source>
        <dbReference type="ARBA" id="ARBA00022980"/>
    </source>
</evidence>
<evidence type="ECO:0008006" key="10">
    <source>
        <dbReference type="Google" id="ProtNLM"/>
    </source>
</evidence>
<dbReference type="RefSeq" id="XP_013271234.1">
    <property type="nucleotide sequence ID" value="XM_013415780.1"/>
</dbReference>
<evidence type="ECO:0000256" key="3">
    <source>
        <dbReference type="ARBA" id="ARBA00022946"/>
    </source>
</evidence>
<dbReference type="GO" id="GO:0003735">
    <property type="term" value="F:structural constituent of ribosome"/>
    <property type="evidence" value="ECO:0007669"/>
    <property type="project" value="InterPro"/>
</dbReference>
<comment type="similarity">
    <text evidence="2">Belongs to the mitochondrion-specific ribosomal protein mL41 family.</text>
</comment>
<dbReference type="VEuPathDB" id="FungiDB:Z518_07651"/>
<keyword evidence="3" id="KW-0809">Transit peptide</keyword>
<dbReference type="EMBL" id="KN847479">
    <property type="protein sequence ID" value="KIX04098.1"/>
    <property type="molecule type" value="Genomic_DNA"/>
</dbReference>
<reference evidence="8 9" key="1">
    <citation type="submission" date="2015-01" db="EMBL/GenBank/DDBJ databases">
        <title>The Genome Sequence of Rhinocladiella mackenzie CBS 650.93.</title>
        <authorList>
            <consortium name="The Broad Institute Genomics Platform"/>
            <person name="Cuomo C."/>
            <person name="de Hoog S."/>
            <person name="Gorbushina A."/>
            <person name="Stielow B."/>
            <person name="Teixiera M."/>
            <person name="Abouelleil A."/>
            <person name="Chapman S.B."/>
            <person name="Priest M."/>
            <person name="Young S.K."/>
            <person name="Wortman J."/>
            <person name="Nusbaum C."/>
            <person name="Birren B."/>
        </authorList>
    </citation>
    <scope>NUCLEOTIDE SEQUENCE [LARGE SCALE GENOMIC DNA]</scope>
    <source>
        <strain evidence="8 9">CBS 650.93</strain>
    </source>
</reference>
<keyword evidence="5" id="KW-0496">Mitochondrion</keyword>
<dbReference type="AlphaFoldDB" id="A0A0D2H0X9"/>
<organism evidence="8 9">
    <name type="scientific">Rhinocladiella mackenziei CBS 650.93</name>
    <dbReference type="NCBI Taxonomy" id="1442369"/>
    <lineage>
        <taxon>Eukaryota</taxon>
        <taxon>Fungi</taxon>
        <taxon>Dikarya</taxon>
        <taxon>Ascomycota</taxon>
        <taxon>Pezizomycotina</taxon>
        <taxon>Eurotiomycetes</taxon>
        <taxon>Chaetothyriomycetidae</taxon>
        <taxon>Chaetothyriales</taxon>
        <taxon>Herpotrichiellaceae</taxon>
        <taxon>Rhinocladiella</taxon>
    </lineage>
</organism>
<dbReference type="Proteomes" id="UP000053617">
    <property type="component" value="Unassembled WGS sequence"/>
</dbReference>
<dbReference type="STRING" id="1442369.A0A0D2H0X9"/>
<accession>A0A0D2H0X9</accession>
<dbReference type="GeneID" id="25295722"/>
<keyword evidence="4" id="KW-0689">Ribosomal protein</keyword>
<keyword evidence="6" id="KW-0687">Ribonucleoprotein</keyword>
<dbReference type="PANTHER" id="PTHR21338:SF0">
    <property type="entry name" value="LARGE RIBOSOMAL SUBUNIT PROTEIN ML41"/>
    <property type="match status" value="1"/>
</dbReference>
<dbReference type="OrthoDB" id="408933at2759"/>
<comment type="subcellular location">
    <subcellularLocation>
        <location evidence="1">Mitochondrion</location>
    </subcellularLocation>
</comment>
<keyword evidence="9" id="KW-1185">Reference proteome</keyword>
<dbReference type="InterPro" id="IPR019189">
    <property type="entry name" value="Ribosomal_mL41"/>
</dbReference>
<dbReference type="GO" id="GO:0006412">
    <property type="term" value="P:translation"/>
    <property type="evidence" value="ECO:0007669"/>
    <property type="project" value="TreeGrafter"/>
</dbReference>
<evidence type="ECO:0000313" key="9">
    <source>
        <dbReference type="Proteomes" id="UP000053617"/>
    </source>
</evidence>
<dbReference type="PANTHER" id="PTHR21338">
    <property type="entry name" value="MITOCHONDRIAL RIBOSOMAL PROTEIN L41"/>
    <property type="match status" value="1"/>
</dbReference>
<evidence type="ECO:0000256" key="1">
    <source>
        <dbReference type="ARBA" id="ARBA00004173"/>
    </source>
</evidence>
<evidence type="ECO:0000256" key="2">
    <source>
        <dbReference type="ARBA" id="ARBA00010152"/>
    </source>
</evidence>
<dbReference type="GO" id="GO:0005762">
    <property type="term" value="C:mitochondrial large ribosomal subunit"/>
    <property type="evidence" value="ECO:0007669"/>
    <property type="project" value="InterPro"/>
</dbReference>
<sequence length="156" mass="18168">MVNPSPQLCARLRFTTKQVGRGFYRGNRTGSMGAHNGHGGYVIDWRKTPHFNVPETENFSLTPFVTLEMQPRSRAQDRPDGTVYIPKKIDGLEFLRGWKRLHPTEYDHVIEHQENERRQEEERERLTLQDADLQEDVQLVKEETISVQAGNDPRKL</sequence>
<name>A0A0D2H0X9_9EURO</name>
<keyword evidence="7" id="KW-0175">Coiled coil</keyword>
<dbReference type="Pfam" id="PF09809">
    <property type="entry name" value="MRP-L27"/>
    <property type="match status" value="1"/>
</dbReference>
<gene>
    <name evidence="8" type="ORF">Z518_07651</name>
</gene>
<dbReference type="HOGENOM" id="CLU_131055_1_0_1"/>
<proteinExistence type="inferred from homology"/>
<evidence type="ECO:0000256" key="5">
    <source>
        <dbReference type="ARBA" id="ARBA00023128"/>
    </source>
</evidence>
<evidence type="ECO:0000256" key="6">
    <source>
        <dbReference type="ARBA" id="ARBA00023274"/>
    </source>
</evidence>
<evidence type="ECO:0000256" key="7">
    <source>
        <dbReference type="SAM" id="Coils"/>
    </source>
</evidence>
<evidence type="ECO:0000313" key="8">
    <source>
        <dbReference type="EMBL" id="KIX04098.1"/>
    </source>
</evidence>